<sequence length="118" mass="13612">MLLQLSIKTLNTCQERCKRVSYFTLKVGQVIPSENFITCKWNVGPQERNRVDETYAIVRVVWALEQHGFIVALISTGVMKIKMLFFRNNGDQFLQVKHILTVENCILQNYGGLFITSN</sequence>
<dbReference type="AlphaFoldDB" id="A0A6P5XU59"/>
<dbReference type="GeneID" id="111286185"/>
<gene>
    <name evidence="2" type="primary">LOC111286185</name>
</gene>
<evidence type="ECO:0000313" key="2">
    <source>
        <dbReference type="RefSeq" id="XP_022731749.1"/>
    </source>
</evidence>
<organism evidence="1 2">
    <name type="scientific">Durio zibethinus</name>
    <name type="common">Durian</name>
    <dbReference type="NCBI Taxonomy" id="66656"/>
    <lineage>
        <taxon>Eukaryota</taxon>
        <taxon>Viridiplantae</taxon>
        <taxon>Streptophyta</taxon>
        <taxon>Embryophyta</taxon>
        <taxon>Tracheophyta</taxon>
        <taxon>Spermatophyta</taxon>
        <taxon>Magnoliopsida</taxon>
        <taxon>eudicotyledons</taxon>
        <taxon>Gunneridae</taxon>
        <taxon>Pentapetalae</taxon>
        <taxon>rosids</taxon>
        <taxon>malvids</taxon>
        <taxon>Malvales</taxon>
        <taxon>Malvaceae</taxon>
        <taxon>Helicteroideae</taxon>
        <taxon>Durio</taxon>
    </lineage>
</organism>
<protein>
    <submittedName>
        <fullName evidence="2">Uncharacterized protein LOC111286185 isoform X1</fullName>
    </submittedName>
</protein>
<proteinExistence type="predicted"/>
<name>A0A6P5XU59_DURZI</name>
<dbReference type="Proteomes" id="UP000515121">
    <property type="component" value="Unplaced"/>
</dbReference>
<accession>A0A6P5XU59</accession>
<dbReference type="RefSeq" id="XP_022731749.1">
    <property type="nucleotide sequence ID" value="XM_022876014.1"/>
</dbReference>
<evidence type="ECO:0000313" key="1">
    <source>
        <dbReference type="Proteomes" id="UP000515121"/>
    </source>
</evidence>
<keyword evidence="1" id="KW-1185">Reference proteome</keyword>
<reference evidence="2" key="1">
    <citation type="submission" date="2025-08" db="UniProtKB">
        <authorList>
            <consortium name="RefSeq"/>
        </authorList>
    </citation>
    <scope>IDENTIFICATION</scope>
    <source>
        <tissue evidence="2">Fruit stalk</tissue>
    </source>
</reference>
<dbReference type="KEGG" id="dzi:111286185"/>